<feature type="region of interest" description="Disordered" evidence="1">
    <location>
        <begin position="175"/>
        <end position="216"/>
    </location>
</feature>
<comment type="caution">
    <text evidence="2">The sequence shown here is derived from an EMBL/GenBank/DDBJ whole genome shotgun (WGS) entry which is preliminary data.</text>
</comment>
<evidence type="ECO:0000313" key="2">
    <source>
        <dbReference type="EMBL" id="KAE8304845.1"/>
    </source>
</evidence>
<reference evidence="2" key="2">
    <citation type="submission" date="2019-07" db="EMBL/GenBank/DDBJ databases">
        <title>New Giardia intestinalis WB genome in near-complete chromosomes.</title>
        <authorList>
            <person name="Xu F."/>
            <person name="Jex A."/>
            <person name="Svard S.G."/>
        </authorList>
    </citation>
    <scope>NUCLEOTIDE SEQUENCE</scope>
    <source>
        <strain evidence="2">WB C6</strain>
    </source>
</reference>
<accession>A0A644F899</accession>
<proteinExistence type="predicted"/>
<evidence type="ECO:0000313" key="4">
    <source>
        <dbReference type="Proteomes" id="UP000001548"/>
    </source>
</evidence>
<gene>
    <name evidence="2" type="ORF">GL50803_0060184</name>
    <name evidence="3" type="ORF">GL50803_00d60184</name>
</gene>
<reference evidence="2 4" key="1">
    <citation type="journal article" date="2007" name="Science">
        <title>Genomic minimalism in the early diverging intestinal parasite Giardia lamblia.</title>
        <authorList>
            <person name="Morrison H.G."/>
            <person name="McArthur A.G."/>
            <person name="Gillin F.D."/>
            <person name="Aley S.B."/>
            <person name="Adam R.D."/>
            <person name="Olsen G.J."/>
            <person name="Best A.A."/>
            <person name="Cande W.Z."/>
            <person name="Chen F."/>
            <person name="Cipriano M.J."/>
            <person name="Davids B.J."/>
            <person name="Dawson S.C."/>
            <person name="Elmendorf H.G."/>
            <person name="Hehl A.B."/>
            <person name="Holder M.E."/>
            <person name="Huse S.M."/>
            <person name="Kim U.U."/>
            <person name="Lasek-Nesselquist E."/>
            <person name="Manning G."/>
            <person name="Nigam A."/>
            <person name="Nixon J.E."/>
            <person name="Palm D."/>
            <person name="Passamaneck N.E."/>
            <person name="Prabhu A."/>
            <person name="Reich C.I."/>
            <person name="Reiner D.S."/>
            <person name="Samuelson J."/>
            <person name="Svard S.G."/>
            <person name="Sogin M.L."/>
        </authorList>
    </citation>
    <scope>NUCLEOTIDE SEQUENCE [LARGE SCALE GENOMIC DNA]</scope>
    <source>
        <strain evidence="4">ATCC 50803 / WB clone C6</strain>
        <strain evidence="2">WB C6</strain>
    </source>
</reference>
<evidence type="ECO:0000256" key="1">
    <source>
        <dbReference type="SAM" id="MobiDB-lite"/>
    </source>
</evidence>
<keyword evidence="4" id="KW-1185">Reference proteome</keyword>
<sequence length="228" mass="25153">MCCVGEKYGPLLMDRRALLQVLRHPARDRVDAHSVQCVWLSDVWAPSALHNTLGVMLRSVEASVQGHLSERRRLRHQERLGLAHRSRLARQTTPVYSRVSGTANCCGRHPAGGPGHYSPVRAGSVHLCQPSTPTPISCRGIYMGHVWVHLDQRAMILVSVSLACERLIPPPASDAHLHSLPPWRRRHNPPRRSWTTSDLLISDSGSRPVHGGSGLSGAAVARMEDLVR</sequence>
<organism evidence="2 4">
    <name type="scientific">Giardia intestinalis (strain ATCC 50803 / WB clone C6)</name>
    <name type="common">Giardia lamblia</name>
    <dbReference type="NCBI Taxonomy" id="184922"/>
    <lineage>
        <taxon>Eukaryota</taxon>
        <taxon>Metamonada</taxon>
        <taxon>Diplomonadida</taxon>
        <taxon>Hexamitidae</taxon>
        <taxon>Giardiinae</taxon>
        <taxon>Giardia</taxon>
    </lineage>
</organism>
<dbReference type="AlphaFoldDB" id="A0A644F899"/>
<dbReference type="Proteomes" id="UP000001548">
    <property type="component" value="Unassembled WGS sequence"/>
</dbReference>
<protein>
    <submittedName>
        <fullName evidence="2">Uncharacterized protein</fullName>
    </submittedName>
</protein>
<dbReference type="EMBL" id="AACB03000001">
    <property type="protein sequence ID" value="KAE8304848.1"/>
    <property type="molecule type" value="Genomic_DNA"/>
</dbReference>
<evidence type="ECO:0000313" key="3">
    <source>
        <dbReference type="EMBL" id="KAE8304848.1"/>
    </source>
</evidence>
<dbReference type="EMBL" id="AACB03000001">
    <property type="protein sequence ID" value="KAE8304845.1"/>
    <property type="molecule type" value="Genomic_DNA"/>
</dbReference>
<feature type="compositionally biased region" description="Polar residues" evidence="1">
    <location>
        <begin position="193"/>
        <end position="205"/>
    </location>
</feature>
<name>A0A644F899_GIAIC</name>
<dbReference type="InParanoid" id="A0A644F899"/>